<dbReference type="KEGG" id="pnl:PNK_0607"/>
<proteinExistence type="inferred from homology"/>
<dbReference type="AlphaFoldDB" id="A0A0U5K2A7"/>
<evidence type="ECO:0000256" key="6">
    <source>
        <dbReference type="ARBA" id="ARBA00022989"/>
    </source>
</evidence>
<dbReference type="FunCoup" id="A0A0U5K2A7">
    <property type="interactions" value="109"/>
</dbReference>
<dbReference type="InterPro" id="IPR000522">
    <property type="entry name" value="ABC_transptr_permease_BtuC"/>
</dbReference>
<gene>
    <name evidence="9" type="ORF">PNK_0607</name>
</gene>
<sequence>MKSFCFYLFLLLLLLLASALFTISSGETPWSTVWQGALLRLHENSSDWNPLLDERLPRLLVLICTGASLAVSGAVMQSLFHNPLASPSILGISSGGCLAVVLVFIFNLRFSHPYALPLAAFLGCLLTLCIVYAIARYQEGAHLTNLILTGIAISTLLIAVQSLILYALRDHWQLIQTITEWEAGSTTDRGWQHVHMQLPLTLVGLWGCCNYRQEMNILALGEEEATNLGVDVKRVRWRLFLCISLLTGGALAAVGMIAFFGLVLPHVIRRLQGPDHLTLIPLCIVAGAAILTSIDVSLRFFDLHAISIGNFSAIIGGSCFLILLFRSQRRLAF</sequence>
<dbReference type="InterPro" id="IPR037294">
    <property type="entry name" value="ABC_BtuC-like"/>
</dbReference>
<organism evidence="9 10">
    <name type="scientific">Candidatus Protochlamydia naegleriophila</name>
    <dbReference type="NCBI Taxonomy" id="389348"/>
    <lineage>
        <taxon>Bacteria</taxon>
        <taxon>Pseudomonadati</taxon>
        <taxon>Chlamydiota</taxon>
        <taxon>Chlamydiia</taxon>
        <taxon>Parachlamydiales</taxon>
        <taxon>Parachlamydiaceae</taxon>
        <taxon>Candidatus Protochlamydia</taxon>
    </lineage>
</organism>
<dbReference type="GO" id="GO:0022857">
    <property type="term" value="F:transmembrane transporter activity"/>
    <property type="evidence" value="ECO:0007669"/>
    <property type="project" value="InterPro"/>
</dbReference>
<dbReference type="CDD" id="cd06550">
    <property type="entry name" value="TM_ABC_iron-siderophores_like"/>
    <property type="match status" value="1"/>
</dbReference>
<keyword evidence="10" id="KW-1185">Reference proteome</keyword>
<feature type="transmembrane region" description="Helical" evidence="8">
    <location>
        <begin position="237"/>
        <end position="264"/>
    </location>
</feature>
<reference evidence="10" key="1">
    <citation type="submission" date="2015-09" db="EMBL/GenBank/DDBJ databases">
        <authorList>
            <person name="Bertelli C."/>
        </authorList>
    </citation>
    <scope>NUCLEOTIDE SEQUENCE [LARGE SCALE GENOMIC DNA]</scope>
    <source>
        <strain evidence="10">KNic</strain>
    </source>
</reference>
<dbReference type="FunFam" id="1.10.3470.10:FF:000001">
    <property type="entry name" value="Vitamin B12 ABC transporter permease BtuC"/>
    <property type="match status" value="1"/>
</dbReference>
<dbReference type="EMBL" id="LN879502">
    <property type="protein sequence ID" value="CUI16235.1"/>
    <property type="molecule type" value="Genomic_DNA"/>
</dbReference>
<evidence type="ECO:0000313" key="9">
    <source>
        <dbReference type="EMBL" id="CUI16235.1"/>
    </source>
</evidence>
<dbReference type="GO" id="GO:0005886">
    <property type="term" value="C:plasma membrane"/>
    <property type="evidence" value="ECO:0007669"/>
    <property type="project" value="UniProtKB-SubCell"/>
</dbReference>
<feature type="transmembrane region" description="Helical" evidence="8">
    <location>
        <begin position="276"/>
        <end position="294"/>
    </location>
</feature>
<evidence type="ECO:0000256" key="5">
    <source>
        <dbReference type="ARBA" id="ARBA00022692"/>
    </source>
</evidence>
<dbReference type="Gene3D" id="1.10.3470.10">
    <property type="entry name" value="ABC transporter involved in vitamin B12 uptake, BtuC"/>
    <property type="match status" value="1"/>
</dbReference>
<keyword evidence="3" id="KW-0813">Transport</keyword>
<protein>
    <submittedName>
        <fullName evidence="9">Putative ABC-type Fe3+-siderophore transporter, permease subunit</fullName>
    </submittedName>
</protein>
<dbReference type="Pfam" id="PF01032">
    <property type="entry name" value="FecCD"/>
    <property type="match status" value="1"/>
</dbReference>
<evidence type="ECO:0000256" key="4">
    <source>
        <dbReference type="ARBA" id="ARBA00022475"/>
    </source>
</evidence>
<dbReference type="PANTHER" id="PTHR30472">
    <property type="entry name" value="FERRIC ENTEROBACTIN TRANSPORT SYSTEM PERMEASE PROTEIN"/>
    <property type="match status" value="1"/>
</dbReference>
<evidence type="ECO:0000256" key="8">
    <source>
        <dbReference type="SAM" id="Phobius"/>
    </source>
</evidence>
<accession>A0A0U5K2A7</accession>
<feature type="transmembrane region" description="Helical" evidence="8">
    <location>
        <begin position="114"/>
        <end position="134"/>
    </location>
</feature>
<comment type="subcellular location">
    <subcellularLocation>
        <location evidence="1">Cell membrane</location>
        <topology evidence="1">Multi-pass membrane protein</topology>
    </subcellularLocation>
</comment>
<evidence type="ECO:0000256" key="1">
    <source>
        <dbReference type="ARBA" id="ARBA00004651"/>
    </source>
</evidence>
<dbReference type="STRING" id="389348.PNK_0607"/>
<feature type="transmembrane region" description="Helical" evidence="8">
    <location>
        <begin position="88"/>
        <end position="108"/>
    </location>
</feature>
<comment type="similarity">
    <text evidence="2">Belongs to the binding-protein-dependent transport system permease family. FecCD subfamily.</text>
</comment>
<name>A0A0U5K2A7_9BACT</name>
<evidence type="ECO:0000313" key="10">
    <source>
        <dbReference type="Proteomes" id="UP000069902"/>
    </source>
</evidence>
<dbReference type="PATRIC" id="fig|389348.3.peg.668"/>
<keyword evidence="5 8" id="KW-0812">Transmembrane</keyword>
<dbReference type="PANTHER" id="PTHR30472:SF25">
    <property type="entry name" value="ABC TRANSPORTER PERMEASE PROTEIN MJ0876-RELATED"/>
    <property type="match status" value="1"/>
</dbReference>
<keyword evidence="7 8" id="KW-0472">Membrane</keyword>
<dbReference type="SUPFAM" id="SSF81345">
    <property type="entry name" value="ABC transporter involved in vitamin B12 uptake, BtuC"/>
    <property type="match status" value="1"/>
</dbReference>
<evidence type="ECO:0000256" key="2">
    <source>
        <dbReference type="ARBA" id="ARBA00007935"/>
    </source>
</evidence>
<evidence type="ECO:0000256" key="7">
    <source>
        <dbReference type="ARBA" id="ARBA00023136"/>
    </source>
</evidence>
<feature type="transmembrane region" description="Helical" evidence="8">
    <location>
        <begin position="306"/>
        <end position="325"/>
    </location>
</feature>
<dbReference type="RefSeq" id="WP_059060218.1">
    <property type="nucleotide sequence ID" value="NZ_LN879502.1"/>
</dbReference>
<keyword evidence="4" id="KW-1003">Cell membrane</keyword>
<feature type="transmembrane region" description="Helical" evidence="8">
    <location>
        <begin position="146"/>
        <end position="168"/>
    </location>
</feature>
<dbReference type="InParanoid" id="A0A0U5K2A7"/>
<keyword evidence="6 8" id="KW-1133">Transmembrane helix</keyword>
<dbReference type="Proteomes" id="UP000069902">
    <property type="component" value="Chromosome cPNK"/>
</dbReference>
<evidence type="ECO:0000256" key="3">
    <source>
        <dbReference type="ARBA" id="ARBA00022448"/>
    </source>
</evidence>